<name>A0ABW2Q027_9BACL</name>
<evidence type="ECO:0000313" key="2">
    <source>
        <dbReference type="EMBL" id="MFC7394937.1"/>
    </source>
</evidence>
<dbReference type="SUPFAM" id="SSF53383">
    <property type="entry name" value="PLP-dependent transferases"/>
    <property type="match status" value="1"/>
</dbReference>
<comment type="similarity">
    <text evidence="1">Belongs to the DegT/DnrJ/EryC1 family.</text>
</comment>
<dbReference type="RefSeq" id="WP_380968927.1">
    <property type="nucleotide sequence ID" value="NZ_JBHTCO010000041.1"/>
</dbReference>
<organism evidence="2 3">
    <name type="scientific">Scopulibacillus cellulosilyticus</name>
    <dbReference type="NCBI Taxonomy" id="2665665"/>
    <lineage>
        <taxon>Bacteria</taxon>
        <taxon>Bacillati</taxon>
        <taxon>Bacillota</taxon>
        <taxon>Bacilli</taxon>
        <taxon>Bacillales</taxon>
        <taxon>Sporolactobacillaceae</taxon>
        <taxon>Scopulibacillus</taxon>
    </lineage>
</organism>
<dbReference type="Pfam" id="PF01041">
    <property type="entry name" value="DegT_DnrJ_EryC1"/>
    <property type="match status" value="1"/>
</dbReference>
<dbReference type="CDD" id="cd00616">
    <property type="entry name" value="AHBA_syn"/>
    <property type="match status" value="1"/>
</dbReference>
<reference evidence="3" key="1">
    <citation type="journal article" date="2019" name="Int. J. Syst. Evol. Microbiol.">
        <title>The Global Catalogue of Microorganisms (GCM) 10K type strain sequencing project: providing services to taxonomists for standard genome sequencing and annotation.</title>
        <authorList>
            <consortium name="The Broad Institute Genomics Platform"/>
            <consortium name="The Broad Institute Genome Sequencing Center for Infectious Disease"/>
            <person name="Wu L."/>
            <person name="Ma J."/>
        </authorList>
    </citation>
    <scope>NUCLEOTIDE SEQUENCE [LARGE SCALE GENOMIC DNA]</scope>
    <source>
        <strain evidence="3">CGMCC 1.16305</strain>
    </source>
</reference>
<keyword evidence="2" id="KW-0808">Transferase</keyword>
<sequence length="378" mass="43016">MIPFNQPALTGNEEAYLIQAIRNRKISGDGHFTQLCHQWIEKTFRCPKALLTPSCTHALEMAAVLMEIGHGDEVIMPSYTFSSTANAFALHGANIVFVDIRPDTMNIDERLIEQAINHRTKAIVVVHYAGVACEMDAIMKLADKYGLFVVEDAAQGVMSMYKGRPLGTIGHFGCYSFHETKNFTSGEGGALLINDQRYVDRAEVIREKGTNRKQFLQGQVDKYSWVDIGSSFLPSELNAAYLYAQFEKAEEINTDRLSSWHTYYNELADLERAEKIKCPHIPENCQHNAHMFYIKVRDIEERSKFISYLKSKGIMAVFHYVPLHSSKAGQRVGTFHGNDQFTTNESERLVRLPMYYGLTNDSINYITDCIRGFYETRT</sequence>
<dbReference type="InterPro" id="IPR015421">
    <property type="entry name" value="PyrdxlP-dep_Trfase_major"/>
</dbReference>
<dbReference type="Proteomes" id="UP001596505">
    <property type="component" value="Unassembled WGS sequence"/>
</dbReference>
<keyword evidence="2" id="KW-0032">Aminotransferase</keyword>
<gene>
    <name evidence="2" type="primary">rffA</name>
    <name evidence="2" type="synonym">fcnA</name>
    <name evidence="2" type="synonym">wecE</name>
    <name evidence="2" type="ORF">ACFQRG_18655</name>
</gene>
<evidence type="ECO:0000313" key="3">
    <source>
        <dbReference type="Proteomes" id="UP001596505"/>
    </source>
</evidence>
<keyword evidence="3" id="KW-1185">Reference proteome</keyword>
<comment type="caution">
    <text evidence="2">The sequence shown here is derived from an EMBL/GenBank/DDBJ whole genome shotgun (WGS) entry which is preliminary data.</text>
</comment>
<dbReference type="NCBIfam" id="TIGR02379">
    <property type="entry name" value="ECA_wecE"/>
    <property type="match status" value="1"/>
</dbReference>
<dbReference type="InterPro" id="IPR012749">
    <property type="entry name" value="WecE-like"/>
</dbReference>
<dbReference type="InterPro" id="IPR015422">
    <property type="entry name" value="PyrdxlP-dep_Trfase_small"/>
</dbReference>
<dbReference type="InterPro" id="IPR015424">
    <property type="entry name" value="PyrdxlP-dep_Trfase"/>
</dbReference>
<dbReference type="EC" id="2.6.1.59" evidence="2"/>
<dbReference type="Gene3D" id="3.90.1150.10">
    <property type="entry name" value="Aspartate Aminotransferase, domain 1"/>
    <property type="match status" value="1"/>
</dbReference>
<protein>
    <submittedName>
        <fullName evidence="2">dTDP-4-amino-4,6-dideoxygalactose transaminase</fullName>
        <ecNumber evidence="2">2.6.1.59</ecNumber>
    </submittedName>
</protein>
<dbReference type="InterPro" id="IPR000653">
    <property type="entry name" value="DegT/StrS_aminotransferase"/>
</dbReference>
<accession>A0ABW2Q027</accession>
<dbReference type="PANTHER" id="PTHR30244:SF34">
    <property type="entry name" value="DTDP-4-AMINO-4,6-DIDEOXYGALACTOSE TRANSAMINASE"/>
    <property type="match status" value="1"/>
</dbReference>
<dbReference type="GO" id="GO:0019180">
    <property type="term" value="F:dTDP-4-amino-4,6-dideoxygalactose transaminase activity"/>
    <property type="evidence" value="ECO:0007669"/>
    <property type="project" value="UniProtKB-EC"/>
</dbReference>
<keyword evidence="1" id="KW-0663">Pyridoxal phosphate</keyword>
<dbReference type="NCBIfam" id="NF008687">
    <property type="entry name" value="PRK11706.1"/>
    <property type="match status" value="1"/>
</dbReference>
<proteinExistence type="inferred from homology"/>
<evidence type="ECO:0000256" key="1">
    <source>
        <dbReference type="RuleBase" id="RU004508"/>
    </source>
</evidence>
<dbReference type="PANTHER" id="PTHR30244">
    <property type="entry name" value="TRANSAMINASE"/>
    <property type="match status" value="1"/>
</dbReference>
<dbReference type="Gene3D" id="3.40.640.10">
    <property type="entry name" value="Type I PLP-dependent aspartate aminotransferase-like (Major domain)"/>
    <property type="match status" value="1"/>
</dbReference>
<dbReference type="EMBL" id="JBHTCO010000041">
    <property type="protein sequence ID" value="MFC7394937.1"/>
    <property type="molecule type" value="Genomic_DNA"/>
</dbReference>
<dbReference type="PIRSF" id="PIRSF000390">
    <property type="entry name" value="PLP_StrS"/>
    <property type="match status" value="1"/>
</dbReference>